<proteinExistence type="predicted"/>
<sequence length="281" mass="31726">MLIGKLDGIHSVGYEKVGLQSEYNRGALQMTSIDKEINYHFDVLTQTIHRGFRTHYNVERNRTRLYPCLYPSLRMGRVKSAAEARIGASAIDDGSSEIVFGVQSMGCDFGFTTVDVEGISRISTYEGHANPERRWVPELTHAFTIEIAPAEFVIDNVYSRTQSHSGSIILQGRFMNILSSETKSKLGLDFNMLRIVVFKVSQHEMPVNMGGYPLPKHFTVGETLDIAFSVTYVVLSFCRLFYDQDCSLLYFTKFEVVWFFNQVLGYLKAEVVQKSGLPALG</sequence>
<dbReference type="EMBL" id="MU795054">
    <property type="protein sequence ID" value="KAJ3811550.1"/>
    <property type="molecule type" value="Genomic_DNA"/>
</dbReference>
<dbReference type="Proteomes" id="UP001163835">
    <property type="component" value="Unassembled WGS sequence"/>
</dbReference>
<gene>
    <name evidence="1" type="ORF">F5876DRAFT_64674</name>
</gene>
<name>A0ACC1U3H2_9AGAR</name>
<evidence type="ECO:0000313" key="1">
    <source>
        <dbReference type="EMBL" id="KAJ3811550.1"/>
    </source>
</evidence>
<reference evidence="1" key="1">
    <citation type="submission" date="2022-09" db="EMBL/GenBank/DDBJ databases">
        <title>A Global Phylogenomic Analysis of the Shiitake Genus Lentinula.</title>
        <authorList>
            <consortium name="DOE Joint Genome Institute"/>
            <person name="Sierra-Patev S."/>
            <person name="Min B."/>
            <person name="Naranjo-Ortiz M."/>
            <person name="Looney B."/>
            <person name="Konkel Z."/>
            <person name="Slot J.C."/>
            <person name="Sakamoto Y."/>
            <person name="Steenwyk J.L."/>
            <person name="Rokas A."/>
            <person name="Carro J."/>
            <person name="Camarero S."/>
            <person name="Ferreira P."/>
            <person name="Molpeceres G."/>
            <person name="Ruiz-Duenas F.J."/>
            <person name="Serrano A."/>
            <person name="Henrissat B."/>
            <person name="Drula E."/>
            <person name="Hughes K.W."/>
            <person name="Mata J.L."/>
            <person name="Ishikawa N.K."/>
            <person name="Vargas-Isla R."/>
            <person name="Ushijima S."/>
            <person name="Smith C.A."/>
            <person name="Ahrendt S."/>
            <person name="Andreopoulos W."/>
            <person name="He G."/>
            <person name="Labutti K."/>
            <person name="Lipzen A."/>
            <person name="Ng V."/>
            <person name="Riley R."/>
            <person name="Sandor L."/>
            <person name="Barry K."/>
            <person name="Martinez A.T."/>
            <person name="Xiao Y."/>
            <person name="Gibbons J.G."/>
            <person name="Terashima K."/>
            <person name="Grigoriev I.V."/>
            <person name="Hibbett D.S."/>
        </authorList>
    </citation>
    <scope>NUCLEOTIDE SEQUENCE</scope>
    <source>
        <strain evidence="1">TMI1499</strain>
    </source>
</reference>
<protein>
    <submittedName>
        <fullName evidence="1">Uncharacterized protein</fullName>
    </submittedName>
</protein>
<evidence type="ECO:0000313" key="2">
    <source>
        <dbReference type="Proteomes" id="UP001163835"/>
    </source>
</evidence>
<comment type="caution">
    <text evidence="1">The sequence shown here is derived from an EMBL/GenBank/DDBJ whole genome shotgun (WGS) entry which is preliminary data.</text>
</comment>
<organism evidence="1 2">
    <name type="scientific">Lentinula aff. lateritia</name>
    <dbReference type="NCBI Taxonomy" id="2804960"/>
    <lineage>
        <taxon>Eukaryota</taxon>
        <taxon>Fungi</taxon>
        <taxon>Dikarya</taxon>
        <taxon>Basidiomycota</taxon>
        <taxon>Agaricomycotina</taxon>
        <taxon>Agaricomycetes</taxon>
        <taxon>Agaricomycetidae</taxon>
        <taxon>Agaricales</taxon>
        <taxon>Marasmiineae</taxon>
        <taxon>Omphalotaceae</taxon>
        <taxon>Lentinula</taxon>
    </lineage>
</organism>
<keyword evidence="2" id="KW-1185">Reference proteome</keyword>
<accession>A0ACC1U3H2</accession>